<keyword evidence="1" id="KW-0732">Signal</keyword>
<name>A0ABN1L533_9GAMM</name>
<organism evidence="2 3">
    <name type="scientific">Colwellia asteriadis</name>
    <dbReference type="NCBI Taxonomy" id="517723"/>
    <lineage>
        <taxon>Bacteria</taxon>
        <taxon>Pseudomonadati</taxon>
        <taxon>Pseudomonadota</taxon>
        <taxon>Gammaproteobacteria</taxon>
        <taxon>Alteromonadales</taxon>
        <taxon>Colwelliaceae</taxon>
        <taxon>Colwellia</taxon>
    </lineage>
</organism>
<keyword evidence="3" id="KW-1185">Reference proteome</keyword>
<accession>A0ABN1L533</accession>
<gene>
    <name evidence="2" type="ORF">GCM10009111_11380</name>
</gene>
<evidence type="ECO:0000313" key="2">
    <source>
        <dbReference type="EMBL" id="GAA0814482.1"/>
    </source>
</evidence>
<evidence type="ECO:0000256" key="1">
    <source>
        <dbReference type="SAM" id="SignalP"/>
    </source>
</evidence>
<feature type="signal peptide" evidence="1">
    <location>
        <begin position="1"/>
        <end position="26"/>
    </location>
</feature>
<dbReference type="EMBL" id="BAAAFA010000003">
    <property type="protein sequence ID" value="GAA0814482.1"/>
    <property type="molecule type" value="Genomic_DNA"/>
</dbReference>
<dbReference type="Proteomes" id="UP001500021">
    <property type="component" value="Unassembled WGS sequence"/>
</dbReference>
<evidence type="ECO:0000313" key="3">
    <source>
        <dbReference type="Proteomes" id="UP001500021"/>
    </source>
</evidence>
<protein>
    <recommendedName>
        <fullName evidence="4">DUF148 domain-containing protein</fullName>
    </recommendedName>
</protein>
<dbReference type="RefSeq" id="WP_343816052.1">
    <property type="nucleotide sequence ID" value="NZ_BAAAFA010000003.1"/>
</dbReference>
<reference evidence="2 3" key="1">
    <citation type="journal article" date="2019" name="Int. J. Syst. Evol. Microbiol.">
        <title>The Global Catalogue of Microorganisms (GCM) 10K type strain sequencing project: providing services to taxonomists for standard genome sequencing and annotation.</title>
        <authorList>
            <consortium name="The Broad Institute Genomics Platform"/>
            <consortium name="The Broad Institute Genome Sequencing Center for Infectious Disease"/>
            <person name="Wu L."/>
            <person name="Ma J."/>
        </authorList>
    </citation>
    <scope>NUCLEOTIDE SEQUENCE [LARGE SCALE GENOMIC DNA]</scope>
    <source>
        <strain evidence="2 3">JCM 15608</strain>
    </source>
</reference>
<proteinExistence type="predicted"/>
<evidence type="ECO:0008006" key="4">
    <source>
        <dbReference type="Google" id="ProtNLM"/>
    </source>
</evidence>
<feature type="chain" id="PRO_5045035973" description="DUF148 domain-containing protein" evidence="1">
    <location>
        <begin position="27"/>
        <end position="264"/>
    </location>
</feature>
<sequence length="264" mass="30010">MKFTKYKIYNYIGIIFIPLLPSCISAAEPTVENQSKSYQDKNFTSIQKSLQQMDKNLQTLPSRENVKLSTSNAIETIGDNQGDTASSLNQKMGRNKMGMMTKKKNCMGRMCKMMMKNKSMMGTKPLPEKQGSLSTKTDVLPGYQDAAHLYHLGETDFFLDYVSELELTSGQVEHLFNIKQQWGITQREKVTLREQLEKRLWKETASGMPNLNEVRDTLSEIESVNSALRLSFIEMVGQSVDVLLPQQVELIKKINISKEFDSKG</sequence>
<comment type="caution">
    <text evidence="2">The sequence shown here is derived from an EMBL/GenBank/DDBJ whole genome shotgun (WGS) entry which is preliminary data.</text>
</comment>